<dbReference type="SMART" id="SM00530">
    <property type="entry name" value="HTH_XRE"/>
    <property type="match status" value="1"/>
</dbReference>
<dbReference type="InterPro" id="IPR001387">
    <property type="entry name" value="Cro/C1-type_HTH"/>
</dbReference>
<dbReference type="PANTHER" id="PTHR35010:SF2">
    <property type="entry name" value="BLL4672 PROTEIN"/>
    <property type="match status" value="1"/>
</dbReference>
<dbReference type="PROSITE" id="PS50943">
    <property type="entry name" value="HTH_CROC1"/>
    <property type="match status" value="1"/>
</dbReference>
<dbReference type="InterPro" id="IPR041413">
    <property type="entry name" value="MLTR_LBD"/>
</dbReference>
<dbReference type="Gene3D" id="3.30.450.180">
    <property type="match status" value="1"/>
</dbReference>
<name>A0ABN3DEF8_9MICO</name>
<organism evidence="2 3">
    <name type="scientific">Herbiconiux moechotypicola</name>
    <dbReference type="NCBI Taxonomy" id="637393"/>
    <lineage>
        <taxon>Bacteria</taxon>
        <taxon>Bacillati</taxon>
        <taxon>Actinomycetota</taxon>
        <taxon>Actinomycetes</taxon>
        <taxon>Micrococcales</taxon>
        <taxon>Microbacteriaceae</taxon>
        <taxon>Herbiconiux</taxon>
    </lineage>
</organism>
<dbReference type="Gene3D" id="1.10.260.40">
    <property type="entry name" value="lambda repressor-like DNA-binding domains"/>
    <property type="match status" value="1"/>
</dbReference>
<sequence>MSAAMHSPLGDYLRARRAAVRPEDVGLAPIGVRRVDGLRRDEVARLAGVSQEYYIRLEQGRDRQPSLQVLQALARPLKLDAGGIDYMQRLVHIQSGGRRGSDPAALAEALDSGLRSLLDQWPATPAYILDRNLTVVMANSRARHELPGGWEPGANAALIVFSESWRKADRHWSATAEHTVAALRYSSDPADPELRDLVGLLSLREPDFAELWGRHEASPITVRELTVELVGGRTAGLTEQGLVVPGERGHTVVVLHASATATRRLPA</sequence>
<proteinExistence type="predicted"/>
<gene>
    <name evidence="2" type="ORF">GCM10009851_11910</name>
</gene>
<comment type="caution">
    <text evidence="2">The sequence shown here is derived from an EMBL/GenBank/DDBJ whole genome shotgun (WGS) entry which is preliminary data.</text>
</comment>
<dbReference type="RefSeq" id="WP_259478698.1">
    <property type="nucleotide sequence ID" value="NZ_BAAAQY010000003.1"/>
</dbReference>
<evidence type="ECO:0000313" key="2">
    <source>
        <dbReference type="EMBL" id="GAA2228993.1"/>
    </source>
</evidence>
<dbReference type="CDD" id="cd00093">
    <property type="entry name" value="HTH_XRE"/>
    <property type="match status" value="1"/>
</dbReference>
<dbReference type="Pfam" id="PF17765">
    <property type="entry name" value="MLTR_LBD"/>
    <property type="match status" value="1"/>
</dbReference>
<dbReference type="Pfam" id="PF13560">
    <property type="entry name" value="HTH_31"/>
    <property type="match status" value="1"/>
</dbReference>
<accession>A0ABN3DEF8</accession>
<reference evidence="2 3" key="1">
    <citation type="journal article" date="2019" name="Int. J. Syst. Evol. Microbiol.">
        <title>The Global Catalogue of Microorganisms (GCM) 10K type strain sequencing project: providing services to taxonomists for standard genome sequencing and annotation.</title>
        <authorList>
            <consortium name="The Broad Institute Genomics Platform"/>
            <consortium name="The Broad Institute Genome Sequencing Center for Infectious Disease"/>
            <person name="Wu L."/>
            <person name="Ma J."/>
        </authorList>
    </citation>
    <scope>NUCLEOTIDE SEQUENCE [LARGE SCALE GENOMIC DNA]</scope>
    <source>
        <strain evidence="2 3">JCM 16117</strain>
    </source>
</reference>
<feature type="domain" description="HTH cro/C1-type" evidence="1">
    <location>
        <begin position="37"/>
        <end position="84"/>
    </location>
</feature>
<dbReference type="PANTHER" id="PTHR35010">
    <property type="entry name" value="BLL4672 PROTEIN-RELATED"/>
    <property type="match status" value="1"/>
</dbReference>
<evidence type="ECO:0000259" key="1">
    <source>
        <dbReference type="PROSITE" id="PS50943"/>
    </source>
</evidence>
<dbReference type="SUPFAM" id="SSF47413">
    <property type="entry name" value="lambda repressor-like DNA-binding domains"/>
    <property type="match status" value="1"/>
</dbReference>
<keyword evidence="3" id="KW-1185">Reference proteome</keyword>
<dbReference type="InterPro" id="IPR010982">
    <property type="entry name" value="Lambda_DNA-bd_dom_sf"/>
</dbReference>
<dbReference type="Proteomes" id="UP001500929">
    <property type="component" value="Unassembled WGS sequence"/>
</dbReference>
<dbReference type="EMBL" id="BAAAQY010000003">
    <property type="protein sequence ID" value="GAA2228993.1"/>
    <property type="molecule type" value="Genomic_DNA"/>
</dbReference>
<protein>
    <submittedName>
        <fullName evidence="2">Helix-turn-helix transcriptional regulator</fullName>
    </submittedName>
</protein>
<evidence type="ECO:0000313" key="3">
    <source>
        <dbReference type="Proteomes" id="UP001500929"/>
    </source>
</evidence>